<evidence type="ECO:0000313" key="1">
    <source>
        <dbReference type="EMBL" id="CAH0539661.1"/>
    </source>
</evidence>
<keyword evidence="2" id="KW-1185">Reference proteome</keyword>
<accession>A0ABN8E808</accession>
<gene>
    <name evidence="1" type="ORF">VMF7928_02338</name>
</gene>
<evidence type="ECO:0000313" key="2">
    <source>
        <dbReference type="Proteomes" id="UP000838748"/>
    </source>
</evidence>
<sequence>MSDKPVFVVAAEVSAELNRGMQIAKRLLLVASNARALALRAGTSAAGFKPITDSIDELVKITLEISSSINSKAQFASQIATANTRASFALTKFEAVYRQVEAAKYLSTLDGARQKTYEEHQVLTEKFCEEISALHELLKALDSELRVAAIVSTMLRVEASQAEEQFKDQLDTIADSVNELADKVKQHVLKSLTLFSSFRQEEYAIKNTL</sequence>
<reference evidence="1" key="1">
    <citation type="submission" date="2021-11" db="EMBL/GenBank/DDBJ databases">
        <authorList>
            <person name="Rodrigo-Torres L."/>
            <person name="Arahal R. D."/>
            <person name="Lucena T."/>
        </authorList>
    </citation>
    <scope>NUCLEOTIDE SEQUENCE</scope>
    <source>
        <strain evidence="1">CECT 7928</strain>
    </source>
</reference>
<organism evidence="1 2">
    <name type="scientific">Vibrio marisflavi CECT 7928</name>
    <dbReference type="NCBI Taxonomy" id="634439"/>
    <lineage>
        <taxon>Bacteria</taxon>
        <taxon>Pseudomonadati</taxon>
        <taxon>Pseudomonadota</taxon>
        <taxon>Gammaproteobacteria</taxon>
        <taxon>Vibrionales</taxon>
        <taxon>Vibrionaceae</taxon>
        <taxon>Vibrio</taxon>
    </lineage>
</organism>
<comment type="caution">
    <text evidence="1">The sequence shown here is derived from an EMBL/GenBank/DDBJ whole genome shotgun (WGS) entry which is preliminary data.</text>
</comment>
<dbReference type="Proteomes" id="UP000838748">
    <property type="component" value="Unassembled WGS sequence"/>
</dbReference>
<dbReference type="EMBL" id="CAKLDM010000002">
    <property type="protein sequence ID" value="CAH0539661.1"/>
    <property type="molecule type" value="Genomic_DNA"/>
</dbReference>
<evidence type="ECO:0008006" key="3">
    <source>
        <dbReference type="Google" id="ProtNLM"/>
    </source>
</evidence>
<proteinExistence type="predicted"/>
<protein>
    <recommendedName>
        <fullName evidence="3">Methyl-accepting chemotaxis protein</fullName>
    </recommendedName>
</protein>
<name>A0ABN8E808_9VIBR</name>
<dbReference type="RefSeq" id="WP_237361636.1">
    <property type="nucleotide sequence ID" value="NZ_CAKLDM010000002.1"/>
</dbReference>